<reference evidence="2 5" key="3">
    <citation type="submission" date="2017-11" db="EMBL/GenBank/DDBJ databases">
        <title>Complete genome sequence of Serratia sp. ATCC 39006 LacA.</title>
        <authorList>
            <person name="Hampton H.G."/>
            <person name="Jackson S.A."/>
            <person name="Jauregui R."/>
            <person name="Poulter G.T.M."/>
            <person name="Salmond G.P.C."/>
            <person name="Fineran P.C."/>
        </authorList>
    </citation>
    <scope>NUCLEOTIDE SEQUENCE [LARGE SCALE GENOMIC DNA]</scope>
    <source>
        <strain evidence="2 5">ATCC 39006</strain>
    </source>
</reference>
<reference evidence="3" key="2">
    <citation type="submission" date="2013-09" db="EMBL/GenBank/DDBJ databases">
        <authorList>
            <person name="Wang G."/>
            <person name="Yang Y."/>
            <person name="Su Y."/>
        </authorList>
    </citation>
    <scope>NUCLEOTIDE SEQUENCE</scope>
    <source>
        <strain evidence="3">ATCC 39006</strain>
    </source>
</reference>
<dbReference type="OrthoDB" id="5292292at2"/>
<dbReference type="EMBL" id="CP025085">
    <property type="protein sequence ID" value="AUH02507.1"/>
    <property type="molecule type" value="Genomic_DNA"/>
</dbReference>
<dbReference type="GO" id="GO:1990189">
    <property type="term" value="F:protein N-terminal-serine acetyltransferase activity"/>
    <property type="evidence" value="ECO:0007669"/>
    <property type="project" value="TreeGrafter"/>
</dbReference>
<evidence type="ECO:0000313" key="3">
    <source>
        <dbReference type="EMBL" id="AUH06823.1"/>
    </source>
</evidence>
<sequence>MFPLLTSRLVIRPFANDDIPQFVEAVLESVNTVGRWLPWCTSTYSTTEATDWFTFCDQSRQAHTAVDLDIFDRTSERFLGGISINEIQPIRQMGNIGYWVRQSMQGKSIALEAVNSIAVYGFSQLKLTRLEIVTGEENGASRRVAEKAGAHYEGIARNRIIIRQQPIDAALYSLVPANSLHAR</sequence>
<protein>
    <submittedName>
        <fullName evidence="3">N-acetyltransferase</fullName>
    </submittedName>
</protein>
<reference evidence="3" key="4">
    <citation type="submission" date="2017-11" db="EMBL/GenBank/DDBJ databases">
        <title>Complete genome sequence of Serratia sp. ATCC 39006.</title>
        <authorList>
            <person name="Hampton H.G."/>
            <person name="Jackson S.A."/>
            <person name="Jauregui R."/>
            <person name="Poulter G.T.M."/>
            <person name="Salmond G.P.C."/>
            <person name="Fineran P.C."/>
        </authorList>
    </citation>
    <scope>NUCLEOTIDE SEQUENCE</scope>
    <source>
        <strain evidence="3">ATCC 39006</strain>
    </source>
</reference>
<feature type="domain" description="N-acetyltransferase" evidence="1">
    <location>
        <begin position="9"/>
        <end position="178"/>
    </location>
</feature>
<dbReference type="SUPFAM" id="SSF55729">
    <property type="entry name" value="Acyl-CoA N-acyltransferases (Nat)"/>
    <property type="match status" value="1"/>
</dbReference>
<dbReference type="KEGG" id="sera:Ser39006_012450"/>
<keyword evidence="4" id="KW-1185">Reference proteome</keyword>
<dbReference type="GO" id="GO:0005737">
    <property type="term" value="C:cytoplasm"/>
    <property type="evidence" value="ECO:0007669"/>
    <property type="project" value="TreeGrafter"/>
</dbReference>
<dbReference type="Proteomes" id="UP000233778">
    <property type="component" value="Chromosome"/>
</dbReference>
<dbReference type="InterPro" id="IPR000182">
    <property type="entry name" value="GNAT_dom"/>
</dbReference>
<dbReference type="Pfam" id="PF13302">
    <property type="entry name" value="Acetyltransf_3"/>
    <property type="match status" value="1"/>
</dbReference>
<keyword evidence="3" id="KW-0808">Transferase</keyword>
<gene>
    <name evidence="2" type="ORF">CWC46_12445</name>
    <name evidence="3" type="ORF">Ser39006_012450</name>
</gene>
<dbReference type="InterPro" id="IPR016181">
    <property type="entry name" value="Acyl_CoA_acyltransferase"/>
</dbReference>
<organism evidence="3 4">
    <name type="scientific">Serratia sp. (strain ATCC 39006)</name>
    <name type="common">Prodigiosinella confusarubida</name>
    <dbReference type="NCBI Taxonomy" id="104623"/>
    <lineage>
        <taxon>Bacteria</taxon>
        <taxon>Pseudomonadati</taxon>
        <taxon>Pseudomonadota</taxon>
        <taxon>Gammaproteobacteria</taxon>
        <taxon>Enterobacterales</taxon>
        <taxon>Pectobacteriaceae</taxon>
        <taxon>Prodigiosinella</taxon>
    </lineage>
</organism>
<dbReference type="PANTHER" id="PTHR43441:SF10">
    <property type="entry name" value="ACETYLTRANSFERASE"/>
    <property type="match status" value="1"/>
</dbReference>
<proteinExistence type="predicted"/>
<evidence type="ECO:0000313" key="5">
    <source>
        <dbReference type="Proteomes" id="UP000233778"/>
    </source>
</evidence>
<dbReference type="GO" id="GO:0008999">
    <property type="term" value="F:protein-N-terminal-alanine acetyltransferase activity"/>
    <property type="evidence" value="ECO:0007669"/>
    <property type="project" value="TreeGrafter"/>
</dbReference>
<dbReference type="AlphaFoldDB" id="A0A2I5TQH8"/>
<accession>A0A2I5TQH8</accession>
<evidence type="ECO:0000313" key="4">
    <source>
        <dbReference type="Proteomes" id="UP000017700"/>
    </source>
</evidence>
<dbReference type="InterPro" id="IPR051908">
    <property type="entry name" value="Ribosomal_N-acetyltransferase"/>
</dbReference>
<dbReference type="RefSeq" id="WP_037382060.1">
    <property type="nucleotide sequence ID" value="NZ_CP025084.1"/>
</dbReference>
<dbReference type="Proteomes" id="UP000017700">
    <property type="component" value="Chromosome"/>
</dbReference>
<dbReference type="KEGG" id="serq:CWC46_12445"/>
<dbReference type="Gene3D" id="3.40.630.30">
    <property type="match status" value="1"/>
</dbReference>
<name>A0A2I5TQH8_SERS3</name>
<dbReference type="EMBL" id="CP025084">
    <property type="protein sequence ID" value="AUH06823.1"/>
    <property type="molecule type" value="Genomic_DNA"/>
</dbReference>
<evidence type="ECO:0000313" key="2">
    <source>
        <dbReference type="EMBL" id="AUH02507.1"/>
    </source>
</evidence>
<dbReference type="PROSITE" id="PS51186">
    <property type="entry name" value="GNAT"/>
    <property type="match status" value="1"/>
</dbReference>
<evidence type="ECO:0000259" key="1">
    <source>
        <dbReference type="PROSITE" id="PS51186"/>
    </source>
</evidence>
<dbReference type="STRING" id="104623.Ser39006_02980"/>
<dbReference type="PANTHER" id="PTHR43441">
    <property type="entry name" value="RIBOSOMAL-PROTEIN-SERINE ACETYLTRANSFERASE"/>
    <property type="match status" value="1"/>
</dbReference>
<reference evidence="3 4" key="1">
    <citation type="journal article" date="2013" name="Genome Announc.">
        <title>Draft genome sequence of Serratia sp. strain ATCC 39006, a model bacterium for analysis of the biosynthesis and regulation of prodigiosin, a carbapenem, and gas vesicles.</title>
        <authorList>
            <person name="Fineran P.C."/>
            <person name="Iglesias Cans M.C."/>
            <person name="Ramsay J.P."/>
            <person name="Wilf N.M."/>
            <person name="Cossyleon D."/>
            <person name="McNeil M.B."/>
            <person name="Williamson N.R."/>
            <person name="Monson R.E."/>
            <person name="Becher S.A."/>
            <person name="Stanton J.A."/>
            <person name="Brugger K."/>
            <person name="Brown S.D."/>
            <person name="Salmond G.P."/>
        </authorList>
    </citation>
    <scope>NUCLEOTIDE SEQUENCE [LARGE SCALE GENOMIC DNA]</scope>
    <source>
        <strain evidence="3">ATCC 39006</strain>
        <strain evidence="4">ATCC 39006 / SC 11482</strain>
    </source>
</reference>